<organism evidence="3 4">
    <name type="scientific">Pandoraea anapnoica</name>
    <dbReference type="NCBI Taxonomy" id="2508301"/>
    <lineage>
        <taxon>Bacteria</taxon>
        <taxon>Pseudomonadati</taxon>
        <taxon>Pseudomonadota</taxon>
        <taxon>Betaproteobacteria</taxon>
        <taxon>Burkholderiales</taxon>
        <taxon>Burkholderiaceae</taxon>
        <taxon>Pandoraea</taxon>
    </lineage>
</organism>
<accession>A0A5E5AMJ9</accession>
<proteinExistence type="predicted"/>
<evidence type="ECO:0000313" key="3">
    <source>
        <dbReference type="EMBL" id="VVE75001.1"/>
    </source>
</evidence>
<dbReference type="CDD" id="cd01344">
    <property type="entry name" value="PL2_Passenger_AT"/>
    <property type="match status" value="1"/>
</dbReference>
<dbReference type="SUPFAM" id="SSF51126">
    <property type="entry name" value="Pectin lyase-like"/>
    <property type="match status" value="1"/>
</dbReference>
<gene>
    <name evidence="3" type="primary">bmaC_6</name>
    <name evidence="3" type="ORF">PAN31117_05056</name>
</gene>
<keyword evidence="4" id="KW-1185">Reference proteome</keyword>
<keyword evidence="1" id="KW-0732">Signal</keyword>
<dbReference type="InterPro" id="IPR051551">
    <property type="entry name" value="Autotransporter_adhesion"/>
</dbReference>
<evidence type="ECO:0000259" key="2">
    <source>
        <dbReference type="Pfam" id="PF18883"/>
    </source>
</evidence>
<feature type="domain" description="Autochaperone" evidence="2">
    <location>
        <begin position="585"/>
        <end position="692"/>
    </location>
</feature>
<dbReference type="PANTHER" id="PTHR35037">
    <property type="entry name" value="C-TERMINAL REGION OF AIDA-LIKE PROTEIN"/>
    <property type="match status" value="1"/>
</dbReference>
<evidence type="ECO:0000313" key="4">
    <source>
        <dbReference type="Proteomes" id="UP000383122"/>
    </source>
</evidence>
<dbReference type="EMBL" id="CABPSP010000020">
    <property type="protein sequence ID" value="VVE75001.1"/>
    <property type="molecule type" value="Genomic_DNA"/>
</dbReference>
<dbReference type="Gene3D" id="2.160.20.20">
    <property type="match status" value="1"/>
</dbReference>
<dbReference type="NCBIfam" id="TIGR02601">
    <property type="entry name" value="autotrns_rpt"/>
    <property type="match status" value="2"/>
</dbReference>
<protein>
    <submittedName>
        <fullName evidence="3">Adhesin BmaC autotransporter</fullName>
    </submittedName>
</protein>
<reference evidence="3 4" key="1">
    <citation type="submission" date="2019-08" db="EMBL/GenBank/DDBJ databases">
        <authorList>
            <person name="Peeters C."/>
        </authorList>
    </citation>
    <scope>NUCLEOTIDE SEQUENCE [LARGE SCALE GENOMIC DNA]</scope>
    <source>
        <strain evidence="3 4">LMG 31117</strain>
    </source>
</reference>
<sequence length="855" mass="85519">MHSFQQWLRGKRIVGAMVQGRREHESIARALCIHDGGIAPTLPVSVAPSTLLAPHPVKLICLGVITSLSLASHSAQATCTTSGTTTLCDPNVSTPYTSTIQTGPTTPSGATVDVGTNARVIVGDASAISVGANATINISSGALIQNSAVKNSGLYSTGANTIDVGANSTVNVANGATVLSNGTQGNAETINPEGANVEINNHGTIQATHAAAIWFENTVGTNYVNNFSDGVIAAPGNVIGSSGNGAVIFTNQGQVIGNLVFAGGDDVLHLFTESSISGSINGGGGRNLVTLNGLGSDTMSAGAFKNFQTLIKQDSGTWTLSDTMSGITMTEVQGGTLILSGDNTKYAGKMSVGVVGVLQGSSQNLPPTISDDGLVRFSQTTDGTYTGNIAGSGRIEKSGAATLTLAPSTTVGNTYSGGTLISQGILNFSTDAALGATSGGVSFNGGALQFGTSFDLAGSRLITLEANGGVIDTQGFKTTITQPITGPGGLAKKGSGTLELDGVSSYSGGTTVLAGTLAVGDPSHSSAAISGGGPVIIASGATLGGYGTITGNVTNNGTVAVANAMTAFTGQNAGTFAINGTLTNSGLVQVGSSNTKTTGNTLGVTSYVGNGGTLATNSYLAGDGAPSDLLLIQGGTASGTTTLAVTNAGGPGAQTVQDGIKVIQAINGATTTAGAFSLKGGLIKAGAYSYFLAQGGVSPGTSQNWYLRNTIAPTPAPTNGPDAPVIGPTLAEGTPELPDPPMPGTDPTVLYRPEVALYAEIPSVVRMLGLLQAESFHQRQGEQALLHEGQGALSASWARVWGARAILRKTAPFLQGSMATRSASRLGKTCTRTCARAAIVTISARCSGLLERPAT</sequence>
<name>A0A5E5AMJ9_9BURK</name>
<dbReference type="InterPro" id="IPR043990">
    <property type="entry name" value="AC_1"/>
</dbReference>
<dbReference type="Pfam" id="PF18883">
    <property type="entry name" value="AC_1"/>
    <property type="match status" value="1"/>
</dbReference>
<dbReference type="AlphaFoldDB" id="A0A5E5AMJ9"/>
<dbReference type="InterPro" id="IPR013425">
    <property type="entry name" value="Autotrns_rpt"/>
</dbReference>
<dbReference type="InterPro" id="IPR012332">
    <property type="entry name" value="Autotransporter_pectin_lyase_C"/>
</dbReference>
<evidence type="ECO:0000256" key="1">
    <source>
        <dbReference type="ARBA" id="ARBA00022729"/>
    </source>
</evidence>
<dbReference type="PANTHER" id="PTHR35037:SF3">
    <property type="entry name" value="C-TERMINAL REGION OF AIDA-LIKE PROTEIN"/>
    <property type="match status" value="1"/>
</dbReference>
<dbReference type="InterPro" id="IPR011050">
    <property type="entry name" value="Pectin_lyase_fold/virulence"/>
</dbReference>
<dbReference type="Proteomes" id="UP000383122">
    <property type="component" value="Unassembled WGS sequence"/>
</dbReference>
<dbReference type="OrthoDB" id="8613300at2"/>
<dbReference type="Pfam" id="PF12951">
    <property type="entry name" value="PATR"/>
    <property type="match status" value="3"/>
</dbReference>